<feature type="domain" description="Integrase catalytic" evidence="3">
    <location>
        <begin position="303"/>
        <end position="460"/>
    </location>
</feature>
<dbReference type="PANTHER" id="PTHR42648:SF28">
    <property type="entry name" value="TRANSPOSON-ENCODED PROTEIN WITH RIBONUCLEASE H-LIKE AND RETROVIRUS ZINC FINGER-LIKE DOMAINS"/>
    <property type="match status" value="1"/>
</dbReference>
<dbReference type="PANTHER" id="PTHR42648">
    <property type="entry name" value="TRANSPOSASE, PUTATIVE-RELATED"/>
    <property type="match status" value="1"/>
</dbReference>
<dbReference type="InterPro" id="IPR036397">
    <property type="entry name" value="RNaseH_sf"/>
</dbReference>
<keyword evidence="1" id="KW-0378">Hydrolase</keyword>
<dbReference type="SUPFAM" id="SSF53098">
    <property type="entry name" value="Ribonuclease H-like"/>
    <property type="match status" value="1"/>
</dbReference>
<evidence type="ECO:0000259" key="3">
    <source>
        <dbReference type="PROSITE" id="PS50994"/>
    </source>
</evidence>
<evidence type="ECO:0000313" key="5">
    <source>
        <dbReference type="Proteomes" id="UP000257109"/>
    </source>
</evidence>
<dbReference type="Proteomes" id="UP000257109">
    <property type="component" value="Unassembled WGS sequence"/>
</dbReference>
<keyword evidence="5" id="KW-1185">Reference proteome</keyword>
<feature type="chain" id="PRO_5016860176" description="Integrase catalytic domain-containing protein" evidence="2">
    <location>
        <begin position="30"/>
        <end position="460"/>
    </location>
</feature>
<dbReference type="EMBL" id="QJKJ01000245">
    <property type="protein sequence ID" value="RDY13611.1"/>
    <property type="molecule type" value="Genomic_DNA"/>
</dbReference>
<dbReference type="InterPro" id="IPR001584">
    <property type="entry name" value="Integrase_cat-core"/>
</dbReference>
<dbReference type="InterPro" id="IPR054722">
    <property type="entry name" value="PolX-like_BBD"/>
</dbReference>
<proteinExistence type="predicted"/>
<organism evidence="4 5">
    <name type="scientific">Mucuna pruriens</name>
    <name type="common">Velvet bean</name>
    <name type="synonym">Dolichos pruriens</name>
    <dbReference type="NCBI Taxonomy" id="157652"/>
    <lineage>
        <taxon>Eukaryota</taxon>
        <taxon>Viridiplantae</taxon>
        <taxon>Streptophyta</taxon>
        <taxon>Embryophyta</taxon>
        <taxon>Tracheophyta</taxon>
        <taxon>Spermatophyta</taxon>
        <taxon>Magnoliopsida</taxon>
        <taxon>eudicotyledons</taxon>
        <taxon>Gunneridae</taxon>
        <taxon>Pentapetalae</taxon>
        <taxon>rosids</taxon>
        <taxon>fabids</taxon>
        <taxon>Fabales</taxon>
        <taxon>Fabaceae</taxon>
        <taxon>Papilionoideae</taxon>
        <taxon>50 kb inversion clade</taxon>
        <taxon>NPAAA clade</taxon>
        <taxon>indigoferoid/millettioid clade</taxon>
        <taxon>Phaseoleae</taxon>
        <taxon>Mucuna</taxon>
    </lineage>
</organism>
<protein>
    <recommendedName>
        <fullName evidence="3">Integrase catalytic domain-containing protein</fullName>
    </recommendedName>
</protein>
<dbReference type="STRING" id="157652.A0A371IEX5"/>
<dbReference type="GO" id="GO:0006508">
    <property type="term" value="P:proteolysis"/>
    <property type="evidence" value="ECO:0007669"/>
    <property type="project" value="UniProtKB-KW"/>
</dbReference>
<keyword evidence="2" id="KW-0732">Signal</keyword>
<dbReference type="PROSITE" id="PS50994">
    <property type="entry name" value="INTEGRASE"/>
    <property type="match status" value="1"/>
</dbReference>
<keyword evidence="1" id="KW-0645">Protease</keyword>
<dbReference type="Gene3D" id="3.30.420.10">
    <property type="entry name" value="Ribonuclease H-like superfamily/Ribonuclease H"/>
    <property type="match status" value="1"/>
</dbReference>
<dbReference type="InterPro" id="IPR012337">
    <property type="entry name" value="RNaseH-like_sf"/>
</dbReference>
<evidence type="ECO:0000256" key="2">
    <source>
        <dbReference type="SAM" id="SignalP"/>
    </source>
</evidence>
<comment type="caution">
    <text evidence="4">The sequence shown here is derived from an EMBL/GenBank/DDBJ whole genome shotgun (WGS) entry which is preliminary data.</text>
</comment>
<reference evidence="4" key="1">
    <citation type="submission" date="2018-05" db="EMBL/GenBank/DDBJ databases">
        <title>Draft genome of Mucuna pruriens seed.</title>
        <authorList>
            <person name="Nnadi N.E."/>
            <person name="Vos R."/>
            <person name="Hasami M.H."/>
            <person name="Devisetty U.K."/>
            <person name="Aguiy J.C."/>
        </authorList>
    </citation>
    <scope>NUCLEOTIDE SEQUENCE [LARGE SCALE GENOMIC DNA]</scope>
    <source>
        <strain evidence="4">JCA_2017</strain>
    </source>
</reference>
<dbReference type="InterPro" id="IPR025724">
    <property type="entry name" value="GAG-pre-integrase_dom"/>
</dbReference>
<accession>A0A371IEX5</accession>
<name>A0A371IEX5_MUCPR</name>
<feature type="signal peptide" evidence="2">
    <location>
        <begin position="1"/>
        <end position="29"/>
    </location>
</feature>
<dbReference type="AlphaFoldDB" id="A0A371IEX5"/>
<sequence>MPQPPRPNFNFWAVFSRFLFTLLLKLTIATVNIQTFQAAKVAYARWKTPQLVTVTDNEFTKQGKVSKQARILGLQYFIMFTPSGQSYSKSRIKHQRVRITISMGNLDISRMIAQGIRLGSKRKIDSGCTTHVSNTMQGFLTIQTLSPNKKFVFKGNRVKALVEAIGTYRLILDIRHHIDLLETLYVPSLSRILVSLSKLDVIGYSFNFGNGCFNLFKHNHLISGSILYDGLYKLNLDGMYVETLLSLHHNVGTKHSLVNKHPTFLWHKCLGHISRERMKNLVKNEILPYLGKQTKHTKKGATRSTQLLEIVHTDTCGSFDVNSFGKKRYVITFIDDYSHYGYIYLLHEKSQVVDDLKIYLNEVERQLDRKMKVVRSDKGGEYYRRCDEIGQHSGPFAKLLQKRDICAQYTMSSTLQQNGVLVRRNRTLMDMVRNMFSNSSLPLSLWMVPSKAVPKTHFEL</sequence>
<dbReference type="Pfam" id="PF22936">
    <property type="entry name" value="Pol_BBD"/>
    <property type="match status" value="1"/>
</dbReference>
<dbReference type="Pfam" id="PF13976">
    <property type="entry name" value="gag_pre-integrs"/>
    <property type="match status" value="1"/>
</dbReference>
<dbReference type="GO" id="GO:0003676">
    <property type="term" value="F:nucleic acid binding"/>
    <property type="evidence" value="ECO:0007669"/>
    <property type="project" value="InterPro"/>
</dbReference>
<dbReference type="GO" id="GO:0008233">
    <property type="term" value="F:peptidase activity"/>
    <property type="evidence" value="ECO:0007669"/>
    <property type="project" value="UniProtKB-KW"/>
</dbReference>
<evidence type="ECO:0000313" key="4">
    <source>
        <dbReference type="EMBL" id="RDY13611.1"/>
    </source>
</evidence>
<evidence type="ECO:0000256" key="1">
    <source>
        <dbReference type="ARBA" id="ARBA00022670"/>
    </source>
</evidence>
<gene>
    <name evidence="4" type="ORF">CR513_01439</name>
</gene>
<dbReference type="OrthoDB" id="1434865at2759"/>
<dbReference type="GO" id="GO:0015074">
    <property type="term" value="P:DNA integration"/>
    <property type="evidence" value="ECO:0007669"/>
    <property type="project" value="InterPro"/>
</dbReference>
<dbReference type="InterPro" id="IPR039537">
    <property type="entry name" value="Retrotran_Ty1/copia-like"/>
</dbReference>
<feature type="non-terminal residue" evidence="4">
    <location>
        <position position="1"/>
    </location>
</feature>